<feature type="transmembrane region" description="Helical" evidence="1">
    <location>
        <begin position="55"/>
        <end position="82"/>
    </location>
</feature>
<evidence type="ECO:0000313" key="2">
    <source>
        <dbReference type="EMBL" id="MDQ0227175.1"/>
    </source>
</evidence>
<feature type="transmembrane region" description="Helical" evidence="1">
    <location>
        <begin position="29"/>
        <end position="49"/>
    </location>
</feature>
<reference evidence="2 3" key="1">
    <citation type="submission" date="2023-07" db="EMBL/GenBank/DDBJ databases">
        <title>Genomic Encyclopedia of Type Strains, Phase IV (KMG-IV): sequencing the most valuable type-strain genomes for metagenomic binning, comparative biology and taxonomic classification.</title>
        <authorList>
            <person name="Goeker M."/>
        </authorList>
    </citation>
    <scope>NUCLEOTIDE SEQUENCE [LARGE SCALE GENOMIC DNA]</scope>
    <source>
        <strain evidence="2 3">DSM 17723</strain>
    </source>
</reference>
<dbReference type="Proteomes" id="UP001232245">
    <property type="component" value="Unassembled WGS sequence"/>
</dbReference>
<accession>A0ABT9Z5B4</accession>
<comment type="caution">
    <text evidence="2">The sequence shown here is derived from an EMBL/GenBank/DDBJ whole genome shotgun (WGS) entry which is preliminary data.</text>
</comment>
<evidence type="ECO:0000256" key="1">
    <source>
        <dbReference type="SAM" id="Phobius"/>
    </source>
</evidence>
<name>A0ABT9Z5B4_9BACI</name>
<keyword evidence="3" id="KW-1185">Reference proteome</keyword>
<evidence type="ECO:0000313" key="3">
    <source>
        <dbReference type="Proteomes" id="UP001232245"/>
    </source>
</evidence>
<proteinExistence type="predicted"/>
<dbReference type="EMBL" id="JAUSTZ010000008">
    <property type="protein sequence ID" value="MDQ0227175.1"/>
    <property type="molecule type" value="Genomic_DNA"/>
</dbReference>
<keyword evidence="1" id="KW-1133">Transmembrane helix</keyword>
<protein>
    <submittedName>
        <fullName evidence="2">Uncharacterized protein</fullName>
    </submittedName>
</protein>
<keyword evidence="1" id="KW-0472">Membrane</keyword>
<gene>
    <name evidence="2" type="ORF">J2S02_003520</name>
</gene>
<dbReference type="RefSeq" id="WP_095299721.1">
    <property type="nucleotide sequence ID" value="NZ_CADEPK010000353.1"/>
</dbReference>
<feature type="transmembrane region" description="Helical" evidence="1">
    <location>
        <begin position="6"/>
        <end position="22"/>
    </location>
</feature>
<organism evidence="2 3">
    <name type="scientific">Metabacillus niabensis</name>
    <dbReference type="NCBI Taxonomy" id="324854"/>
    <lineage>
        <taxon>Bacteria</taxon>
        <taxon>Bacillati</taxon>
        <taxon>Bacillota</taxon>
        <taxon>Bacilli</taxon>
        <taxon>Bacillales</taxon>
        <taxon>Bacillaceae</taxon>
        <taxon>Metabacillus</taxon>
    </lineage>
</organism>
<sequence>MELSFGFIVSIVIAIYLAIDAPKFNRSPWLWGILGFLFGPIVLGIYLIVTGRKVVGWIILIIAILLILLFILLFAAGMFLIFSGM</sequence>
<keyword evidence="1" id="KW-0812">Transmembrane</keyword>